<dbReference type="InterPro" id="IPR004762">
    <property type="entry name" value="Amino_acid_permease_fungi"/>
</dbReference>
<keyword evidence="14" id="KW-1185">Reference proteome</keyword>
<protein>
    <submittedName>
        <fullName evidence="13">DEBR0S1_08878g1_1</fullName>
    </submittedName>
</protein>
<feature type="region of interest" description="Disordered" evidence="9">
    <location>
        <begin position="1"/>
        <end position="45"/>
    </location>
</feature>
<feature type="transmembrane region" description="Helical" evidence="10">
    <location>
        <begin position="490"/>
        <end position="515"/>
    </location>
</feature>
<keyword evidence="4" id="KW-1003">Cell membrane</keyword>
<evidence type="ECO:0000256" key="4">
    <source>
        <dbReference type="ARBA" id="ARBA00022475"/>
    </source>
</evidence>
<feature type="transmembrane region" description="Helical" evidence="10">
    <location>
        <begin position="320"/>
        <end position="341"/>
    </location>
</feature>
<dbReference type="PANTHER" id="PTHR43341:SF1">
    <property type="entry name" value="GENERAL AMINO-ACID PERMEASE GAP1"/>
    <property type="match status" value="1"/>
</dbReference>
<dbReference type="Proteomes" id="UP000478008">
    <property type="component" value="Unassembled WGS sequence"/>
</dbReference>
<gene>
    <name evidence="13" type="primary">GAP1</name>
    <name evidence="12" type="ORF">BRETT_002295</name>
    <name evidence="13" type="ORF">DEBR0S1_08878G</name>
</gene>
<feature type="transmembrane region" description="Helical" evidence="10">
    <location>
        <begin position="237"/>
        <end position="259"/>
    </location>
</feature>
<comment type="subcellular location">
    <subcellularLocation>
        <location evidence="1">Cell membrane</location>
        <topology evidence="1">Multi-pass membrane protein</topology>
    </subcellularLocation>
</comment>
<dbReference type="Gene3D" id="1.20.1740.10">
    <property type="entry name" value="Amino acid/polyamine transporter I"/>
    <property type="match status" value="1"/>
</dbReference>
<feature type="domain" description="Amino acid permease/ SLC12A" evidence="11">
    <location>
        <begin position="97"/>
        <end position="551"/>
    </location>
</feature>
<dbReference type="InterPro" id="IPR004841">
    <property type="entry name" value="AA-permease/SLC12A_dom"/>
</dbReference>
<dbReference type="AlphaFoldDB" id="A0A7D9GZ86"/>
<reference evidence="12" key="3">
    <citation type="journal article" name="BMC Genomics">
        <title>New genome assemblies reveal patterns of domestication and adaptation across Brettanomyces (Dekkera) species.</title>
        <authorList>
            <person name="Roach M.J."/>
            <person name="Borneman A.R."/>
        </authorList>
    </citation>
    <scope>NUCLEOTIDE SEQUENCE</scope>
    <source>
        <strain evidence="12">UCD 2041</strain>
    </source>
</reference>
<evidence type="ECO:0000256" key="3">
    <source>
        <dbReference type="ARBA" id="ARBA00022448"/>
    </source>
</evidence>
<evidence type="ECO:0000313" key="13">
    <source>
        <dbReference type="EMBL" id="VUG16144.1"/>
    </source>
</evidence>
<evidence type="ECO:0000256" key="2">
    <source>
        <dbReference type="ARBA" id="ARBA00006983"/>
    </source>
</evidence>
<dbReference type="OrthoDB" id="3900342at2759"/>
<feature type="transmembrane region" description="Helical" evidence="10">
    <location>
        <begin position="206"/>
        <end position="225"/>
    </location>
</feature>
<evidence type="ECO:0000256" key="9">
    <source>
        <dbReference type="SAM" id="MobiDB-lite"/>
    </source>
</evidence>
<evidence type="ECO:0000256" key="8">
    <source>
        <dbReference type="ARBA" id="ARBA00023136"/>
    </source>
</evidence>
<organism evidence="13 14">
    <name type="scientific">Dekkera bruxellensis</name>
    <name type="common">Brettanomyces custersii</name>
    <dbReference type="NCBI Taxonomy" id="5007"/>
    <lineage>
        <taxon>Eukaryota</taxon>
        <taxon>Fungi</taxon>
        <taxon>Dikarya</taxon>
        <taxon>Ascomycota</taxon>
        <taxon>Saccharomycotina</taxon>
        <taxon>Pichiomycetes</taxon>
        <taxon>Pichiales</taxon>
        <taxon>Pichiaceae</taxon>
        <taxon>Brettanomyces</taxon>
    </lineage>
</organism>
<sequence length="600" mass="65787">MTPNSVEKSSQGSVAEIGTNKSYSADAVSTHSYEDNSSDRRVKTQPRGLKGHIKNFCDGFKIYKPELGVDTSKMTDLEKANVNAASAPLKRKLKSRHIQMISIGSAIGTGLFVGAGSALSTGGPASVIICYFLVGAMIFSTVQALGELAVAFPVAGSFLPLCSRFLSPAWGFTIAWNYAMQWFILLPLELVAASMTIKYWNTSVNSSVWVTVFFVVIMIINIFGVRGYAEVEFILSFLKVIAIVGFAILGIILNCGGGPVGGYIGAKYFYNPGAFANGFKGFCSVFVTAAFSFAGTELVGLTSAETENPAKTLPTATKQVFWRITLFYIVSLTLIGLLVPYNDKRLLGASSSDANASPFVIAIENAHIKVLPSIFNGVILVSILSVANSAVFACSRTLASLADQSFAPKCFGYIDRKGRPLISVGISLLFGLLSYLAASPKEDIVFTWLMALSGLSSICTWAVICLSHIRFRRAMTVQGRSLDELRFKSICGVTGSYLGFVLNIVVLIVEFWISLFPLGADPSAQAFFENYISIVVNILFIIGYILWKRRKTILWIRAKDIDLITGRTDYDAELNRRERAERKAYLHSKPWWYRVYKFWC</sequence>
<feature type="transmembrane region" description="Helical" evidence="10">
    <location>
        <begin position="420"/>
        <end position="438"/>
    </location>
</feature>
<keyword evidence="3" id="KW-0813">Transport</keyword>
<keyword evidence="8 10" id="KW-0472">Membrane</keyword>
<dbReference type="PANTHER" id="PTHR43341">
    <property type="entry name" value="AMINO ACID PERMEASE"/>
    <property type="match status" value="1"/>
</dbReference>
<evidence type="ECO:0000256" key="7">
    <source>
        <dbReference type="ARBA" id="ARBA00022989"/>
    </source>
</evidence>
<dbReference type="PROSITE" id="PS00218">
    <property type="entry name" value="AMINO_ACID_PERMEASE_1"/>
    <property type="match status" value="1"/>
</dbReference>
<accession>A0A7D9GZ86</accession>
<dbReference type="GO" id="GO:0005886">
    <property type="term" value="C:plasma membrane"/>
    <property type="evidence" value="ECO:0007669"/>
    <property type="project" value="UniProtKB-SubCell"/>
</dbReference>
<evidence type="ECO:0000313" key="14">
    <source>
        <dbReference type="Proteomes" id="UP000478008"/>
    </source>
</evidence>
<feature type="compositionally biased region" description="Polar residues" evidence="9">
    <location>
        <begin position="1"/>
        <end position="31"/>
    </location>
</feature>
<reference evidence="12" key="2">
    <citation type="submission" date="2020-10" db="EMBL/GenBank/DDBJ databases">
        <authorList>
            <person name="Palmer J.M."/>
        </authorList>
    </citation>
    <scope>NUCLEOTIDE SEQUENCE</scope>
    <source>
        <strain evidence="12">UCD 2041</strain>
    </source>
</reference>
<dbReference type="FunFam" id="1.20.1740.10:FF:000017">
    <property type="entry name" value="Amino acid permease"/>
    <property type="match status" value="1"/>
</dbReference>
<name>A0A7D9GZ86_DEKBR</name>
<dbReference type="Proteomes" id="UP000663131">
    <property type="component" value="Chromosome 9"/>
</dbReference>
<dbReference type="EMBL" id="CABFWN010000001">
    <property type="protein sequence ID" value="VUG16144.1"/>
    <property type="molecule type" value="Genomic_DNA"/>
</dbReference>
<dbReference type="Pfam" id="PF00324">
    <property type="entry name" value="AA_permease"/>
    <property type="match status" value="1"/>
</dbReference>
<feature type="transmembrane region" description="Helical" evidence="10">
    <location>
        <begin position="125"/>
        <end position="153"/>
    </location>
</feature>
<comment type="similarity">
    <text evidence="2">Belongs to the amino acid-polyamine-organocation (APC) superfamily. YAT (TC 2.A.3.10) family.</text>
</comment>
<dbReference type="PIRSF" id="PIRSF006060">
    <property type="entry name" value="AA_transporter"/>
    <property type="match status" value="1"/>
</dbReference>
<feature type="compositionally biased region" description="Basic and acidic residues" evidence="9">
    <location>
        <begin position="32"/>
        <end position="42"/>
    </location>
</feature>
<keyword evidence="6" id="KW-0029">Amino-acid transport</keyword>
<evidence type="ECO:0000256" key="10">
    <source>
        <dbReference type="SAM" id="Phobius"/>
    </source>
</evidence>
<proteinExistence type="inferred from homology"/>
<feature type="transmembrane region" description="Helical" evidence="10">
    <location>
        <begin position="165"/>
        <end position="186"/>
    </location>
</feature>
<dbReference type="NCBIfam" id="TIGR00913">
    <property type="entry name" value="2A0310"/>
    <property type="match status" value="1"/>
</dbReference>
<dbReference type="GO" id="GO:0015171">
    <property type="term" value="F:amino acid transmembrane transporter activity"/>
    <property type="evidence" value="ECO:0007669"/>
    <property type="project" value="UniProtKB-ARBA"/>
</dbReference>
<keyword evidence="5 10" id="KW-0812">Transmembrane</keyword>
<evidence type="ECO:0000256" key="5">
    <source>
        <dbReference type="ARBA" id="ARBA00022692"/>
    </source>
</evidence>
<evidence type="ECO:0000256" key="6">
    <source>
        <dbReference type="ARBA" id="ARBA00022970"/>
    </source>
</evidence>
<feature type="transmembrane region" description="Helical" evidence="10">
    <location>
        <begin position="279"/>
        <end position="299"/>
    </location>
</feature>
<evidence type="ECO:0000259" key="11">
    <source>
        <dbReference type="Pfam" id="PF00324"/>
    </source>
</evidence>
<dbReference type="EMBL" id="CP063137">
    <property type="protein sequence ID" value="QOU22126.1"/>
    <property type="molecule type" value="Genomic_DNA"/>
</dbReference>
<feature type="transmembrane region" description="Helical" evidence="10">
    <location>
        <begin position="444"/>
        <end position="469"/>
    </location>
</feature>
<feature type="transmembrane region" description="Helical" evidence="10">
    <location>
        <begin position="527"/>
        <end position="547"/>
    </location>
</feature>
<dbReference type="InterPro" id="IPR050524">
    <property type="entry name" value="APC_YAT"/>
</dbReference>
<keyword evidence="7 10" id="KW-1133">Transmembrane helix</keyword>
<feature type="transmembrane region" description="Helical" evidence="10">
    <location>
        <begin position="100"/>
        <end position="119"/>
    </location>
</feature>
<evidence type="ECO:0000313" key="12">
    <source>
        <dbReference type="EMBL" id="QOU22126.1"/>
    </source>
</evidence>
<reference evidence="13 14" key="1">
    <citation type="submission" date="2019-07" db="EMBL/GenBank/DDBJ databases">
        <authorList>
            <person name="Friedrich A."/>
            <person name="Schacherer J."/>
        </authorList>
    </citation>
    <scope>NUCLEOTIDE SEQUENCE [LARGE SCALE GENOMIC DNA]</scope>
</reference>
<evidence type="ECO:0000256" key="1">
    <source>
        <dbReference type="ARBA" id="ARBA00004651"/>
    </source>
</evidence>
<dbReference type="InterPro" id="IPR004840">
    <property type="entry name" value="Amino_acid_permease_CS"/>
</dbReference>